<dbReference type="GO" id="GO:0031012">
    <property type="term" value="C:extracellular matrix"/>
    <property type="evidence" value="ECO:0007669"/>
    <property type="project" value="TreeGrafter"/>
</dbReference>
<dbReference type="PANTHER" id="PTHR12236:SF95">
    <property type="entry name" value="CUTICULAR PROTEIN 76BD, ISOFORM C-RELATED"/>
    <property type="match status" value="1"/>
</dbReference>
<feature type="region of interest" description="Disordered" evidence="3">
    <location>
        <begin position="157"/>
        <end position="354"/>
    </location>
</feature>
<name>A0A6G0T5D8_APHGL</name>
<gene>
    <name evidence="5" type="ORF">AGLY_013971</name>
</gene>
<accession>A0A6G0T5D8</accession>
<feature type="region of interest" description="Disordered" evidence="3">
    <location>
        <begin position="375"/>
        <end position="476"/>
    </location>
</feature>
<protein>
    <submittedName>
        <fullName evidence="5">Uncharacterized protein</fullName>
    </submittedName>
</protein>
<dbReference type="InterPro" id="IPR051217">
    <property type="entry name" value="Insect_Cuticle_Struc_Prot"/>
</dbReference>
<dbReference type="PRINTS" id="PR00947">
    <property type="entry name" value="CUTICLE"/>
</dbReference>
<dbReference type="GO" id="GO:0005615">
    <property type="term" value="C:extracellular space"/>
    <property type="evidence" value="ECO:0007669"/>
    <property type="project" value="TreeGrafter"/>
</dbReference>
<keyword evidence="1 2" id="KW-0193">Cuticle</keyword>
<feature type="chain" id="PRO_5026165609" evidence="4">
    <location>
        <begin position="26"/>
        <end position="539"/>
    </location>
</feature>
<evidence type="ECO:0000256" key="3">
    <source>
        <dbReference type="SAM" id="MobiDB-lite"/>
    </source>
</evidence>
<dbReference type="GO" id="GO:0042302">
    <property type="term" value="F:structural constituent of cuticle"/>
    <property type="evidence" value="ECO:0007669"/>
    <property type="project" value="UniProtKB-UniRule"/>
</dbReference>
<comment type="caution">
    <text evidence="5">The sequence shown here is derived from an EMBL/GenBank/DDBJ whole genome shotgun (WGS) entry which is preliminary data.</text>
</comment>
<feature type="compositionally biased region" description="Basic residues" evidence="3">
    <location>
        <begin position="186"/>
        <end position="196"/>
    </location>
</feature>
<dbReference type="Proteomes" id="UP000475862">
    <property type="component" value="Unassembled WGS sequence"/>
</dbReference>
<dbReference type="OrthoDB" id="6626693at2759"/>
<evidence type="ECO:0000256" key="4">
    <source>
        <dbReference type="SAM" id="SignalP"/>
    </source>
</evidence>
<reference evidence="5 6" key="1">
    <citation type="submission" date="2019-08" db="EMBL/GenBank/DDBJ databases">
        <title>The genome of the soybean aphid Biotype 1, its phylome, world population structure and adaptation to the North American continent.</title>
        <authorList>
            <person name="Giordano R."/>
            <person name="Donthu R.K."/>
            <person name="Hernandez A.G."/>
            <person name="Wright C.L."/>
            <person name="Zimin A.V."/>
        </authorList>
    </citation>
    <scope>NUCLEOTIDE SEQUENCE [LARGE SCALE GENOMIC DNA]</scope>
    <source>
        <tissue evidence="5">Whole aphids</tissue>
    </source>
</reference>
<evidence type="ECO:0000313" key="5">
    <source>
        <dbReference type="EMBL" id="KAE9525922.1"/>
    </source>
</evidence>
<keyword evidence="6" id="KW-1185">Reference proteome</keyword>
<dbReference type="PROSITE" id="PS00233">
    <property type="entry name" value="CHIT_BIND_RR_1"/>
    <property type="match status" value="1"/>
</dbReference>
<feature type="signal peptide" evidence="4">
    <location>
        <begin position="1"/>
        <end position="25"/>
    </location>
</feature>
<proteinExistence type="predicted"/>
<keyword evidence="4" id="KW-0732">Signal</keyword>
<dbReference type="InterPro" id="IPR000618">
    <property type="entry name" value="Insect_cuticle"/>
</dbReference>
<feature type="compositionally biased region" description="Basic and acidic residues" evidence="3">
    <location>
        <begin position="439"/>
        <end position="457"/>
    </location>
</feature>
<dbReference type="InterPro" id="IPR031311">
    <property type="entry name" value="CHIT_BIND_RR_consensus"/>
</dbReference>
<evidence type="ECO:0000256" key="2">
    <source>
        <dbReference type="PROSITE-ProRule" id="PRU00497"/>
    </source>
</evidence>
<dbReference type="Pfam" id="PF00379">
    <property type="entry name" value="Chitin_bind_4"/>
    <property type="match status" value="1"/>
</dbReference>
<dbReference type="EMBL" id="VYZN01000057">
    <property type="protein sequence ID" value="KAE9525922.1"/>
    <property type="molecule type" value="Genomic_DNA"/>
</dbReference>
<evidence type="ECO:0000313" key="6">
    <source>
        <dbReference type="Proteomes" id="UP000475862"/>
    </source>
</evidence>
<feature type="compositionally biased region" description="Polar residues" evidence="3">
    <location>
        <begin position="463"/>
        <end position="472"/>
    </location>
</feature>
<dbReference type="AlphaFoldDB" id="A0A6G0T5D8"/>
<evidence type="ECO:0000256" key="1">
    <source>
        <dbReference type="ARBA" id="ARBA00022460"/>
    </source>
</evidence>
<dbReference type="PROSITE" id="PS51155">
    <property type="entry name" value="CHIT_BIND_RR_2"/>
    <property type="match status" value="1"/>
</dbReference>
<organism evidence="5 6">
    <name type="scientific">Aphis glycines</name>
    <name type="common">Soybean aphid</name>
    <dbReference type="NCBI Taxonomy" id="307491"/>
    <lineage>
        <taxon>Eukaryota</taxon>
        <taxon>Metazoa</taxon>
        <taxon>Ecdysozoa</taxon>
        <taxon>Arthropoda</taxon>
        <taxon>Hexapoda</taxon>
        <taxon>Insecta</taxon>
        <taxon>Pterygota</taxon>
        <taxon>Neoptera</taxon>
        <taxon>Paraneoptera</taxon>
        <taxon>Hemiptera</taxon>
        <taxon>Sternorrhyncha</taxon>
        <taxon>Aphidomorpha</taxon>
        <taxon>Aphidoidea</taxon>
        <taxon>Aphididae</taxon>
        <taxon>Aphidini</taxon>
        <taxon>Aphis</taxon>
        <taxon>Aphis</taxon>
    </lineage>
</organism>
<sequence length="539" mass="58955">MNSALLSRAFRILIFASWAQRVVWCQYYGEQIGDGRGHNEEHHEDHHVKPLYKYGYWVHDPKTKDVKSHWEHRDGDTVHGSYSFLQPDGHMRVVEYTADKHNGFNAHVKYMYEGHGEGSDGGGGDGGGFGSIGSAGGGFGGGGGGFGGGGGGGFGGFDHHLEDASGKQSAHIGGGKSAGPSSRPKQPLHKFYKKPRTEKQGGQPGQYKKPHQFDGRPKPIGGYKKQRLSPGAEQSAEHHIGGRPNGHFDQLPKFGAAPGHHHGHANLPGGSSVGNPDRYLANQQLLVPGGGSPERYLGNQQLQPVAGGGSPERYQSNHLGGGTGPFVYLAEDQGAEQPAADHFSRKYASPAVASDKSAYLTGIQHLSSEHDVVVHRRQPDVAPAASTEHQHHRSSSEERQQQVPGSELEPPRPEQEDGFSERSRDDASAPAQYDDNDDDRSRERDDGGDYREDHAADSADETPVTTMVQNKQPLREYRFEEPPYPFEIPENVQISSKYHKRHSSQPSPAAVDWHQPYQSASSYFPSWYRGSGNLQKHYH</sequence>
<feature type="compositionally biased region" description="Basic and acidic residues" evidence="3">
    <location>
        <begin position="409"/>
        <end position="427"/>
    </location>
</feature>
<dbReference type="PANTHER" id="PTHR12236">
    <property type="entry name" value="STRUCTURAL CONTITUENT OF CUTICLE"/>
    <property type="match status" value="1"/>
</dbReference>